<reference evidence="1" key="1">
    <citation type="submission" date="2023-03" db="EMBL/GenBank/DDBJ databases">
        <authorList>
            <person name="Shen W."/>
            <person name="Cai J."/>
        </authorList>
    </citation>
    <scope>NUCLEOTIDE SEQUENCE</scope>
    <source>
        <strain evidence="1">Y37</strain>
    </source>
</reference>
<proteinExistence type="predicted"/>
<gene>
    <name evidence="1" type="ORF">P7I04_03755</name>
</gene>
<dbReference type="Proteomes" id="UP001250218">
    <property type="component" value="Unassembled WGS sequence"/>
</dbReference>
<dbReference type="EMBL" id="JARQDL010000002">
    <property type="protein sequence ID" value="MDT2945153.1"/>
    <property type="molecule type" value="Genomic_DNA"/>
</dbReference>
<sequence length="41" mass="4775">MYPMWSHHLPTDDNICKYCQKGKPENEMTDTRGHVVPMLGL</sequence>
<dbReference type="RefSeq" id="WP_268766202.1">
    <property type="nucleotide sequence ID" value="NZ_JARQCI010000003.1"/>
</dbReference>
<protein>
    <submittedName>
        <fullName evidence="1">Uncharacterized protein</fullName>
    </submittedName>
</protein>
<accession>A0AAW8UEB7</accession>
<dbReference type="AlphaFoldDB" id="A0AAW8UEB7"/>
<organism evidence="1 2">
    <name type="scientific">Lactococcus lactis</name>
    <dbReference type="NCBI Taxonomy" id="1358"/>
    <lineage>
        <taxon>Bacteria</taxon>
        <taxon>Bacillati</taxon>
        <taxon>Bacillota</taxon>
        <taxon>Bacilli</taxon>
        <taxon>Lactobacillales</taxon>
        <taxon>Streptococcaceae</taxon>
        <taxon>Lactococcus</taxon>
    </lineage>
</organism>
<evidence type="ECO:0000313" key="1">
    <source>
        <dbReference type="EMBL" id="MDT2945153.1"/>
    </source>
</evidence>
<comment type="caution">
    <text evidence="1">The sequence shown here is derived from an EMBL/GenBank/DDBJ whole genome shotgun (WGS) entry which is preliminary data.</text>
</comment>
<evidence type="ECO:0000313" key="2">
    <source>
        <dbReference type="Proteomes" id="UP001250218"/>
    </source>
</evidence>
<name>A0AAW8UEB7_9LACT</name>